<dbReference type="SUPFAM" id="SSF51445">
    <property type="entry name" value="(Trans)glycosidases"/>
    <property type="match status" value="1"/>
</dbReference>
<dbReference type="FunFam" id="3.20.20.80:FF:000020">
    <property type="entry name" value="Beta-glucosidase 12"/>
    <property type="match status" value="1"/>
</dbReference>
<protein>
    <submittedName>
        <fullName evidence="4">Uncharacterized protein</fullName>
    </submittedName>
</protein>
<comment type="caution">
    <text evidence="4">The sequence shown here is derived from an EMBL/GenBank/DDBJ whole genome shotgun (WGS) entry which is preliminary data.</text>
</comment>
<evidence type="ECO:0000256" key="3">
    <source>
        <dbReference type="ARBA" id="ARBA00023295"/>
    </source>
</evidence>
<sequence length="761" mass="87299">MQAAASSSTGASFAYYVAVQKLVSPRKIYRVPILRSFSTYSDGTKQRKRLLVIRNTSDESATATGEELEAPVEAPLGPPSLISALNVEKALRGIAITDVDHYGRLGLQNGCSYDQESHSILSSIEERRLYDWSLARNGKPDRFVWPFEVDITQAPPDGTPPPRQNIINPLATKTKKIFVHFLLSEMMKNDIISLTANKEEDNTKITRNDFPPDFIFGTGTAAYQHEGAAAGGNRGVSIWDNFTWRTPYRIEDGSNGNVAIDMYYRFKEDIDNMKKMGFDSFRFSISWSRILPGGRRCAGVNKEGMKYYNELIDALLANGIEPFVTLFHWDLPQCLQDEYAGFLDRKIVDDFKEYVELCFWEFGDRVKYWTTLNEPWTYCNHGYAECIFPPSPPPIQPRPGTNYMMLSSEDSTRYRAPEQTHLPTEFQRRSYPYTIVAMLLIIWNVIPHRTTFMIPKCLYCGKNLLLAHAAAVKSYRTKFQEQQGGKIGIALNCHWFEPLDPHNDEDVKAAKRAIDFMFGWFLEPIMKGRYPQSMIEYAGKHLAEITPEEFEMIKGSIDFLGLNYYTAYYATNNPNPQGRDGYIKDQHVKLLTERNGKPIGPVASGSSWLNIVPWGIHKLLKYVKDTYIDHHKLLPIYVTENSVDEDNDPKKTCTGACCDPVRIKYHQDHLANIRKAMRKDGVDVKGYFAWSYADNFEWAQGYMARFGIMYIDYKNYLARCPKDSAVWFSKFLMRNPNPPPNKRVLNLMDTESKKRLRAMEE</sequence>
<dbReference type="PROSITE" id="PS00653">
    <property type="entry name" value="GLYCOSYL_HYDROL_F1_2"/>
    <property type="match status" value="1"/>
</dbReference>
<evidence type="ECO:0000256" key="2">
    <source>
        <dbReference type="ARBA" id="ARBA00022801"/>
    </source>
</evidence>
<evidence type="ECO:0000313" key="5">
    <source>
        <dbReference type="Proteomes" id="UP000826271"/>
    </source>
</evidence>
<name>A0AAV6WXN1_9LAMI</name>
<dbReference type="Gene3D" id="3.20.20.80">
    <property type="entry name" value="Glycosidases"/>
    <property type="match status" value="2"/>
</dbReference>
<evidence type="ECO:0000256" key="1">
    <source>
        <dbReference type="ARBA" id="ARBA00010838"/>
    </source>
</evidence>
<dbReference type="AlphaFoldDB" id="A0AAV6WXN1"/>
<dbReference type="Pfam" id="PF00232">
    <property type="entry name" value="Glyco_hydro_1"/>
    <property type="match status" value="2"/>
</dbReference>
<dbReference type="EMBL" id="WHWC01000010">
    <property type="protein sequence ID" value="KAG8375746.1"/>
    <property type="molecule type" value="Genomic_DNA"/>
</dbReference>
<dbReference type="GO" id="GO:0008422">
    <property type="term" value="F:beta-glucosidase activity"/>
    <property type="evidence" value="ECO:0007669"/>
    <property type="project" value="UniProtKB-ARBA"/>
</dbReference>
<comment type="similarity">
    <text evidence="1">Belongs to the glycosyl hydrolase 1 family.</text>
</comment>
<gene>
    <name evidence="4" type="ORF">BUALT_Bualt10G0132400</name>
</gene>
<proteinExistence type="inferred from homology"/>
<dbReference type="InterPro" id="IPR001360">
    <property type="entry name" value="Glyco_hydro_1"/>
</dbReference>
<dbReference type="PRINTS" id="PR00131">
    <property type="entry name" value="GLHYDRLASE1"/>
</dbReference>
<keyword evidence="3" id="KW-0326">Glycosidase</keyword>
<accession>A0AAV6WXN1</accession>
<keyword evidence="5" id="KW-1185">Reference proteome</keyword>
<organism evidence="4 5">
    <name type="scientific">Buddleja alternifolia</name>
    <dbReference type="NCBI Taxonomy" id="168488"/>
    <lineage>
        <taxon>Eukaryota</taxon>
        <taxon>Viridiplantae</taxon>
        <taxon>Streptophyta</taxon>
        <taxon>Embryophyta</taxon>
        <taxon>Tracheophyta</taxon>
        <taxon>Spermatophyta</taxon>
        <taxon>Magnoliopsida</taxon>
        <taxon>eudicotyledons</taxon>
        <taxon>Gunneridae</taxon>
        <taxon>Pentapetalae</taxon>
        <taxon>asterids</taxon>
        <taxon>lamiids</taxon>
        <taxon>Lamiales</taxon>
        <taxon>Scrophulariaceae</taxon>
        <taxon>Buddlejeae</taxon>
        <taxon>Buddleja</taxon>
    </lineage>
</organism>
<dbReference type="InterPro" id="IPR017853">
    <property type="entry name" value="GH"/>
</dbReference>
<dbReference type="InterPro" id="IPR033132">
    <property type="entry name" value="GH_1_N_CS"/>
</dbReference>
<reference evidence="4" key="1">
    <citation type="submission" date="2019-10" db="EMBL/GenBank/DDBJ databases">
        <authorList>
            <person name="Zhang R."/>
            <person name="Pan Y."/>
            <person name="Wang J."/>
            <person name="Ma R."/>
            <person name="Yu S."/>
        </authorList>
    </citation>
    <scope>NUCLEOTIDE SEQUENCE</scope>
    <source>
        <strain evidence="4">LA-IB0</strain>
        <tissue evidence="4">Leaf</tissue>
    </source>
</reference>
<dbReference type="PANTHER" id="PTHR10353:SF137">
    <property type="entry name" value="MYROSINASE 3-RELATED"/>
    <property type="match status" value="1"/>
</dbReference>
<keyword evidence="2" id="KW-0378">Hydrolase</keyword>
<dbReference type="PANTHER" id="PTHR10353">
    <property type="entry name" value="GLYCOSYL HYDROLASE"/>
    <property type="match status" value="1"/>
</dbReference>
<evidence type="ECO:0000313" key="4">
    <source>
        <dbReference type="EMBL" id="KAG8375746.1"/>
    </source>
</evidence>
<dbReference type="Proteomes" id="UP000826271">
    <property type="component" value="Unassembled WGS sequence"/>
</dbReference>
<dbReference type="GO" id="GO:0005975">
    <property type="term" value="P:carbohydrate metabolic process"/>
    <property type="evidence" value="ECO:0007669"/>
    <property type="project" value="InterPro"/>
</dbReference>